<reference evidence="2 3" key="1">
    <citation type="submission" date="2018-06" db="EMBL/GenBank/DDBJ databases">
        <authorList>
            <consortium name="Pathogen Informatics"/>
            <person name="Doyle S."/>
        </authorList>
    </citation>
    <scope>NUCLEOTIDE SEQUENCE [LARGE SCALE GENOMIC DNA]</scope>
    <source>
        <strain evidence="2 3">NCTC11179</strain>
    </source>
</reference>
<sequence>MNSEPDYQIFFFVIFMGVWMSTFVYSPILTYLRKPKVFYSLLILSIIGIIYACFQIKVGWEHRRIIGILSPLLLFIFLLLYKIANLIALKKYNRPMYFSCRISTYLKLKEAEESTWLEWMMQAAITLGATLLWNVVVELVEDWVRI</sequence>
<keyword evidence="1" id="KW-0812">Transmembrane</keyword>
<name>A0A378U5B1_MYROD</name>
<keyword evidence="1" id="KW-1133">Transmembrane helix</keyword>
<feature type="transmembrane region" description="Helical" evidence="1">
    <location>
        <begin position="37"/>
        <end position="54"/>
    </location>
</feature>
<protein>
    <submittedName>
        <fullName evidence="2">Uncharacterized protein</fullName>
    </submittedName>
</protein>
<accession>A0A378U5B1</accession>
<dbReference type="EMBL" id="UGQL01000002">
    <property type="protein sequence ID" value="STZ69660.1"/>
    <property type="molecule type" value="Genomic_DNA"/>
</dbReference>
<feature type="transmembrane region" description="Helical" evidence="1">
    <location>
        <begin position="7"/>
        <end position="25"/>
    </location>
</feature>
<keyword evidence="3" id="KW-1185">Reference proteome</keyword>
<proteinExistence type="predicted"/>
<dbReference type="RefSeq" id="WP_115092334.1">
    <property type="nucleotide sequence ID" value="NZ_CP068107.1"/>
</dbReference>
<evidence type="ECO:0000256" key="1">
    <source>
        <dbReference type="SAM" id="Phobius"/>
    </source>
</evidence>
<evidence type="ECO:0000313" key="2">
    <source>
        <dbReference type="EMBL" id="STZ69660.1"/>
    </source>
</evidence>
<dbReference type="AlphaFoldDB" id="A0A378U5B1"/>
<keyword evidence="1" id="KW-0472">Membrane</keyword>
<evidence type="ECO:0000313" key="3">
    <source>
        <dbReference type="Proteomes" id="UP000255024"/>
    </source>
</evidence>
<organism evidence="2 3">
    <name type="scientific">Myroides odoratus</name>
    <name type="common">Flavobacterium odoratum</name>
    <dbReference type="NCBI Taxonomy" id="256"/>
    <lineage>
        <taxon>Bacteria</taxon>
        <taxon>Pseudomonadati</taxon>
        <taxon>Bacteroidota</taxon>
        <taxon>Flavobacteriia</taxon>
        <taxon>Flavobacteriales</taxon>
        <taxon>Flavobacteriaceae</taxon>
        <taxon>Myroides</taxon>
    </lineage>
</organism>
<dbReference type="Proteomes" id="UP000255024">
    <property type="component" value="Unassembled WGS sequence"/>
</dbReference>
<feature type="transmembrane region" description="Helical" evidence="1">
    <location>
        <begin position="66"/>
        <end position="89"/>
    </location>
</feature>
<gene>
    <name evidence="2" type="ORF">NCTC11179_03174</name>
</gene>